<name>A0A221CAV6_MACMU</name>
<evidence type="ECO:0000256" key="2">
    <source>
        <dbReference type="ARBA" id="ARBA00022737"/>
    </source>
</evidence>
<feature type="transmembrane region" description="Helical" evidence="6">
    <location>
        <begin position="146"/>
        <end position="167"/>
    </location>
</feature>
<keyword evidence="6" id="KW-0812">Transmembrane</keyword>
<keyword evidence="9" id="KW-0675">Receptor</keyword>
<dbReference type="Pfam" id="PF00047">
    <property type="entry name" value="ig"/>
    <property type="match status" value="1"/>
</dbReference>
<keyword evidence="6" id="KW-0472">Membrane</keyword>
<dbReference type="InterPro" id="IPR013151">
    <property type="entry name" value="Immunoglobulin_dom"/>
</dbReference>
<keyword evidence="2" id="KW-0677">Repeat</keyword>
<dbReference type="SUPFAM" id="SSF48726">
    <property type="entry name" value="Immunoglobulin"/>
    <property type="match status" value="1"/>
</dbReference>
<keyword evidence="1 7" id="KW-0732">Signal</keyword>
<protein>
    <submittedName>
        <fullName evidence="9">Killer immunoglobulin-like receptor 1D</fullName>
    </submittedName>
</protein>
<accession>A0A221CAV6</accession>
<organism evidence="9">
    <name type="scientific">Macaca mulatta</name>
    <name type="common">Rhesus macaque</name>
    <dbReference type="NCBI Taxonomy" id="9544"/>
    <lineage>
        <taxon>Eukaryota</taxon>
        <taxon>Metazoa</taxon>
        <taxon>Chordata</taxon>
        <taxon>Craniata</taxon>
        <taxon>Vertebrata</taxon>
        <taxon>Euteleostomi</taxon>
        <taxon>Mammalia</taxon>
        <taxon>Eutheria</taxon>
        <taxon>Euarchontoglires</taxon>
        <taxon>Primates</taxon>
        <taxon>Haplorrhini</taxon>
        <taxon>Catarrhini</taxon>
        <taxon>Cercopithecidae</taxon>
        <taxon>Cercopithecinae</taxon>
        <taxon>Macaca</taxon>
    </lineage>
</organism>
<feature type="domain" description="Immunoglobulin-like beta-sandwich" evidence="8">
    <location>
        <begin position="36"/>
        <end position="112"/>
    </location>
</feature>
<feature type="region of interest" description="Disordered" evidence="5">
    <location>
        <begin position="216"/>
        <end position="278"/>
    </location>
</feature>
<evidence type="ECO:0000256" key="7">
    <source>
        <dbReference type="SAM" id="SignalP"/>
    </source>
</evidence>
<dbReference type="PANTHER" id="PTHR11738:SF189">
    <property type="entry name" value="IMMUNOGLOBULIN SUBTYPE DOMAIN-CONTAINING PROTEIN-RELATED"/>
    <property type="match status" value="1"/>
</dbReference>
<feature type="signal peptide" evidence="7">
    <location>
        <begin position="1"/>
        <end position="19"/>
    </location>
</feature>
<evidence type="ECO:0000256" key="1">
    <source>
        <dbReference type="ARBA" id="ARBA00022729"/>
    </source>
</evidence>
<dbReference type="FunFam" id="2.60.40.10:FF:000049">
    <property type="entry name" value="Leukocyte immunoglobulin-like receptor subfamily B member 1"/>
    <property type="match status" value="1"/>
</dbReference>
<dbReference type="Gene3D" id="2.60.40.10">
    <property type="entry name" value="Immunoglobulins"/>
    <property type="match status" value="1"/>
</dbReference>
<dbReference type="CDD" id="cd05711">
    <property type="entry name" value="IgC2_D2_LILR_KIR_like"/>
    <property type="match status" value="1"/>
</dbReference>
<dbReference type="InterPro" id="IPR050412">
    <property type="entry name" value="Ig-like_Receptors_ImmuneReg"/>
</dbReference>
<dbReference type="InterPro" id="IPR036179">
    <property type="entry name" value="Ig-like_dom_sf"/>
</dbReference>
<keyword evidence="3" id="KW-1015">Disulfide bond</keyword>
<dbReference type="InterPro" id="IPR013783">
    <property type="entry name" value="Ig-like_fold"/>
</dbReference>
<evidence type="ECO:0000256" key="6">
    <source>
        <dbReference type="SAM" id="Phobius"/>
    </source>
</evidence>
<feature type="compositionally biased region" description="Basic and acidic residues" evidence="5">
    <location>
        <begin position="241"/>
        <end position="251"/>
    </location>
</feature>
<evidence type="ECO:0000256" key="5">
    <source>
        <dbReference type="SAM" id="MobiDB-lite"/>
    </source>
</evidence>
<evidence type="ECO:0000259" key="8">
    <source>
        <dbReference type="Pfam" id="PF00047"/>
    </source>
</evidence>
<dbReference type="AlphaFoldDB" id="A0A221CAV6"/>
<gene>
    <name evidence="9" type="primary">Mamu-KIR1D</name>
</gene>
<feature type="chain" id="PRO_5011312143" evidence="7">
    <location>
        <begin position="20"/>
        <end position="278"/>
    </location>
</feature>
<keyword evidence="6" id="KW-1133">Transmembrane helix</keyword>
<sequence length="278" mass="30402">MSLMVVSVACVGFFLVQRACPHTGVHRKPSLLALPGPLVKSEETVILQCWSDIKFEHFLLHRVGKFEEPLHLIGELHDGGSKANVSISPVTPALAGTYQCYGSVTHSPYVLSAPSDPLEIVITGNSSNGWPSPTEPSSKTGIPRHLHVLIVSSVVMILFTILFFFLLHRWCSNEKDAAVMDQEPGVERTVNPEDSDEQDPQEVTYAQLDHCVFTQGKITRPSQRSKRPPTDTSVYIELPDAEPRSKVDHSQALRGSSRETTALSQTQLASSNVPAAGI</sequence>
<dbReference type="EMBL" id="MF164921">
    <property type="protein sequence ID" value="ASL70478.1"/>
    <property type="molecule type" value="mRNA"/>
</dbReference>
<dbReference type="PANTHER" id="PTHR11738">
    <property type="entry name" value="MHC CLASS I NK CELL RECEPTOR"/>
    <property type="match status" value="1"/>
</dbReference>
<evidence type="ECO:0000256" key="3">
    <source>
        <dbReference type="ARBA" id="ARBA00023157"/>
    </source>
</evidence>
<reference evidence="9" key="1">
    <citation type="journal article" date="2017" name="PLoS Pathog.">
        <title>KIR3DL01 upregulation on gut natural killer cells in response to SIV infection of KIR- and MHC class I-defined rhesus macaques.</title>
        <authorList>
            <person name="Ries M."/>
            <person name="Reynolds M.R."/>
            <person name="Bashkueva K."/>
            <person name="Crosno K."/>
            <person name="Capuano S.III."/>
            <person name="Prall T.M."/>
            <person name="Wiseman R."/>
            <person name="O'Connor D.H."/>
            <person name="Rakasz E.G."/>
            <person name="Uno H."/>
            <person name="Lifson J.D."/>
            <person name="Evans D.T."/>
        </authorList>
    </citation>
    <scope>NUCLEOTIDE SEQUENCE</scope>
</reference>
<proteinExistence type="evidence at transcript level"/>
<keyword evidence="4" id="KW-0393">Immunoglobulin domain</keyword>
<feature type="compositionally biased region" description="Polar residues" evidence="5">
    <location>
        <begin position="258"/>
        <end position="278"/>
    </location>
</feature>
<evidence type="ECO:0000313" key="9">
    <source>
        <dbReference type="EMBL" id="ASL70478.1"/>
    </source>
</evidence>
<evidence type="ECO:0000256" key="4">
    <source>
        <dbReference type="ARBA" id="ARBA00023319"/>
    </source>
</evidence>